<name>A0ABD7TUN1_9STAP</name>
<dbReference type="AlphaFoldDB" id="A0ABD7TUN1"/>
<organism evidence="1 2">
    <name type="scientific">Staphylococcus agnetis</name>
    <dbReference type="NCBI Taxonomy" id="985762"/>
    <lineage>
        <taxon>Bacteria</taxon>
        <taxon>Bacillati</taxon>
        <taxon>Bacillota</taxon>
        <taxon>Bacilli</taxon>
        <taxon>Bacillales</taxon>
        <taxon>Staphylococcaceae</taxon>
        <taxon>Staphylococcus</taxon>
    </lineage>
</organism>
<dbReference type="Proteomes" id="UP001065705">
    <property type="component" value="Chromosome"/>
</dbReference>
<evidence type="ECO:0000313" key="2">
    <source>
        <dbReference type="Proteomes" id="UP001065705"/>
    </source>
</evidence>
<reference evidence="1" key="1">
    <citation type="submission" date="2022-03" db="EMBL/GenBank/DDBJ databases">
        <title>Comparative Genomics of East African Camel-Associated Staphylococcaceae spp.: Diversity and Inheritance of Traits Involved in Host-Pathogen Interactions.</title>
        <authorList>
            <person name="Akarsu H."/>
            <person name="Liljander A."/>
            <person name="Younan M."/>
            <person name="Brodard I."/>
            <person name="Glucks I."/>
            <person name="Labroussaa F."/>
            <person name="Overesch G."/>
            <person name="Kuhnert P."/>
            <person name="Perreten V."/>
            <person name="Drexler J.F."/>
            <person name="Corman V.M."/>
            <person name="Falquet L."/>
            <person name="Jores J."/>
        </authorList>
    </citation>
    <scope>NUCLEOTIDE SEQUENCE</scope>
    <source>
        <strain evidence="1">IVB6197</strain>
    </source>
</reference>
<dbReference type="EMBL" id="CP094809">
    <property type="protein sequence ID" value="UXU56495.1"/>
    <property type="molecule type" value="Genomic_DNA"/>
</dbReference>
<sequence length="49" mass="5724">MEVNVSREEQLLAQEISTKSITIAKYQKYVEELKDEIKQLKENQQPSGE</sequence>
<protein>
    <submittedName>
        <fullName evidence="1">Uncharacterized protein</fullName>
    </submittedName>
</protein>
<dbReference type="RefSeq" id="WP_262608243.1">
    <property type="nucleotide sequence ID" value="NZ_CP094809.1"/>
</dbReference>
<proteinExistence type="predicted"/>
<evidence type="ECO:0000313" key="1">
    <source>
        <dbReference type="EMBL" id="UXU56495.1"/>
    </source>
</evidence>
<gene>
    <name evidence="1" type="ORF">MUA95_07940</name>
</gene>
<accession>A0ABD7TUN1</accession>